<gene>
    <name evidence="2" type="ordered locus">Kfla_1593</name>
</gene>
<dbReference type="AlphaFoldDB" id="D2PME5"/>
<dbReference type="STRING" id="479435.Kfla_1593"/>
<dbReference type="HOGENOM" id="CLU_095649_1_0_11"/>
<evidence type="ECO:0000256" key="1">
    <source>
        <dbReference type="SAM" id="MobiDB-lite"/>
    </source>
</evidence>
<proteinExistence type="predicted"/>
<accession>D2PME5</accession>
<keyword evidence="3" id="KW-1185">Reference proteome</keyword>
<feature type="region of interest" description="Disordered" evidence="1">
    <location>
        <begin position="88"/>
        <end position="131"/>
    </location>
</feature>
<evidence type="ECO:0000313" key="3">
    <source>
        <dbReference type="Proteomes" id="UP000007967"/>
    </source>
</evidence>
<evidence type="ECO:0000313" key="2">
    <source>
        <dbReference type="EMBL" id="ADB30689.1"/>
    </source>
</evidence>
<name>D2PME5_KRIFD</name>
<dbReference type="OrthoDB" id="3216194at2"/>
<protein>
    <recommendedName>
        <fullName evidence="4">DUF3499 domain-containing protein</fullName>
    </recommendedName>
</protein>
<reference evidence="2 3" key="2">
    <citation type="journal article" date="2010" name="Stand. Genomic Sci.">
        <title>Complete genome sequence of Kribbella flavida type strain (IFO 14399).</title>
        <authorList>
            <person name="Pukall R."/>
            <person name="Lapidus A."/>
            <person name="Glavina Del Rio T."/>
            <person name="Copeland A."/>
            <person name="Tice H."/>
            <person name="Cheng J.-F."/>
            <person name="Lucas S."/>
            <person name="Chen F."/>
            <person name="Nolan M."/>
            <person name="LaButti K."/>
            <person name="Pati A."/>
            <person name="Ivanova N."/>
            <person name="Mavrommatis K."/>
            <person name="Mikhailova N."/>
            <person name="Pitluck S."/>
            <person name="Bruce D."/>
            <person name="Goodwin L."/>
            <person name="Land M."/>
            <person name="Hauser L."/>
            <person name="Chang Y.-J."/>
            <person name="Jeffries C.D."/>
            <person name="Chen A."/>
            <person name="Palaniappan K."/>
            <person name="Chain P."/>
            <person name="Rohde M."/>
            <person name="Goeker M."/>
            <person name="Bristow J."/>
            <person name="Eisen J.A."/>
            <person name="Markowitz V."/>
            <person name="Hugenholtz P."/>
            <person name="Kyrpides N.C."/>
            <person name="Klenk H.-P."/>
            <person name="Brettin T."/>
        </authorList>
    </citation>
    <scope>NUCLEOTIDE SEQUENCE [LARGE SCALE GENOMIC DNA]</scope>
    <source>
        <strain evidence="3">DSM 17836 / JCM 10339 / NBRC 14399</strain>
    </source>
</reference>
<dbReference type="KEGG" id="kfl:Kfla_1593"/>
<dbReference type="eggNOG" id="ENOG5032RR4">
    <property type="taxonomic scope" value="Bacteria"/>
</dbReference>
<dbReference type="EMBL" id="CP001736">
    <property type="protein sequence ID" value="ADB30689.1"/>
    <property type="molecule type" value="Genomic_DNA"/>
</dbReference>
<feature type="compositionally biased region" description="Polar residues" evidence="1">
    <location>
        <begin position="119"/>
        <end position="131"/>
    </location>
</feature>
<dbReference type="Proteomes" id="UP000007967">
    <property type="component" value="Chromosome"/>
</dbReference>
<sequence length="131" mass="13888">MSIARICSRAACHRPAVSTLTYVYADSTCVLGPLATYAEPHCYDLCADHADRLTAPNGWEVIRLAPDPAAAGPSSDDLEALANAVREAARPLPRDTGRPGPGAPVEIARRGHLRMLRDPSNTPTQGSTEQG</sequence>
<reference evidence="3" key="1">
    <citation type="submission" date="2009-09" db="EMBL/GenBank/DDBJ databases">
        <title>The complete genome of Kribbella flavida DSM 17836.</title>
        <authorList>
            <consortium name="US DOE Joint Genome Institute (JGI-PGF)"/>
            <person name="Lucas S."/>
            <person name="Copeland A."/>
            <person name="Lapidus A."/>
            <person name="Glavina del Rio T."/>
            <person name="Dalin E."/>
            <person name="Tice H."/>
            <person name="Bruce D."/>
            <person name="Goodwin L."/>
            <person name="Pitluck S."/>
            <person name="Kyrpides N."/>
            <person name="Mavromatis K."/>
            <person name="Ivanova N."/>
            <person name="Saunders E."/>
            <person name="Brettin T."/>
            <person name="Detter J.C."/>
            <person name="Han C."/>
            <person name="Larimer F."/>
            <person name="Land M."/>
            <person name="Hauser L."/>
            <person name="Markowitz V."/>
            <person name="Cheng J.-F."/>
            <person name="Hugenholtz P."/>
            <person name="Woyke T."/>
            <person name="Wu D."/>
            <person name="Pukall R."/>
            <person name="Klenk H.-P."/>
            <person name="Eisen J.A."/>
        </authorList>
    </citation>
    <scope>NUCLEOTIDE SEQUENCE [LARGE SCALE GENOMIC DNA]</scope>
    <source>
        <strain evidence="3">DSM 17836 / JCM 10339 / NBRC 14399</strain>
    </source>
</reference>
<dbReference type="RefSeq" id="WP_012919245.1">
    <property type="nucleotide sequence ID" value="NC_013729.1"/>
</dbReference>
<dbReference type="InterPro" id="IPR021888">
    <property type="entry name" value="DUF3499"/>
</dbReference>
<feature type="compositionally biased region" description="Basic and acidic residues" evidence="1">
    <location>
        <begin position="88"/>
        <end position="97"/>
    </location>
</feature>
<dbReference type="Pfam" id="PF12005">
    <property type="entry name" value="DUF3499"/>
    <property type="match status" value="1"/>
</dbReference>
<evidence type="ECO:0008006" key="4">
    <source>
        <dbReference type="Google" id="ProtNLM"/>
    </source>
</evidence>
<organism evidence="2 3">
    <name type="scientific">Kribbella flavida (strain DSM 17836 / JCM 10339 / NBRC 14399)</name>
    <dbReference type="NCBI Taxonomy" id="479435"/>
    <lineage>
        <taxon>Bacteria</taxon>
        <taxon>Bacillati</taxon>
        <taxon>Actinomycetota</taxon>
        <taxon>Actinomycetes</taxon>
        <taxon>Propionibacteriales</taxon>
        <taxon>Kribbellaceae</taxon>
        <taxon>Kribbella</taxon>
    </lineage>
</organism>